<evidence type="ECO:0000313" key="7">
    <source>
        <dbReference type="EMBL" id="KIM29996.1"/>
    </source>
</evidence>
<proteinExistence type="predicted"/>
<evidence type="ECO:0000256" key="5">
    <source>
        <dbReference type="ARBA" id="ARBA00023242"/>
    </source>
</evidence>
<evidence type="ECO:0000256" key="4">
    <source>
        <dbReference type="ARBA" id="ARBA00022490"/>
    </source>
</evidence>
<gene>
    <name evidence="7" type="ORF">M408DRAFT_15659</name>
</gene>
<sequence length="614" mass="67094">MAFNVKRSLLNSKFDGYKLSPLTDADCVNTTPLPAQGLSQSTVSAKSHLYFQEVQSRVRHNHLAVAGDSEAIATFAYIGKEREFTSILIDKVSLQVQIHPLFELPATVQTAPDTSSLDSEYPVSVSLGNNRWILSDGTGRFYLLETATPATSARQLANYEVASNNELLPCRLHAAVEYEGTILMLISSRGAAPKGKKEAPTFDLAAVRIALILTPSEIGETYQAETLWRKHGTDIPSYVDFRAGNWFVCAGSTFEDHVQTNKPPTKVQADVIGGEIQPTGQLPPPYSWTQTSDSLTVAFPLPSSTPKSHISVRIGPKHVSILIKESETSDFPIPRYAMKELWDTVDQSTSTWTWDKEGERTVGLLTLHLEKRNEGTKWSHVFAREGTGPEEVEVPETIDPSELWKIRETLEKYTSDIKASNDEAGFGNEMPSLATGEMDPTVDSEVGRKQTVSYFDALTGEDLAPNTAYQEILAFPLPGLSSPDGQASRSLTVKNGIDGPVFDGPIVPSVDVWEHVSTFPALAFVLASKRDTRFAFHIGRRAVVALESGGRVAGPNMYIYHDAKGKSQAKQGVLRLGGDGQSGSLLGVGGFEQDGKVVLVCLRERELVLVHDFL</sequence>
<dbReference type="GO" id="GO:0005634">
    <property type="term" value="C:nucleus"/>
    <property type="evidence" value="ECO:0007669"/>
    <property type="project" value="UniProtKB-SubCell"/>
</dbReference>
<dbReference type="InterPro" id="IPR007052">
    <property type="entry name" value="CS_dom"/>
</dbReference>
<dbReference type="GO" id="GO:0005737">
    <property type="term" value="C:cytoplasm"/>
    <property type="evidence" value="ECO:0007669"/>
    <property type="project" value="UniProtKB-SubCell"/>
</dbReference>
<dbReference type="OrthoDB" id="428655at2759"/>
<organism evidence="7 8">
    <name type="scientific">Serendipita vermifera MAFF 305830</name>
    <dbReference type="NCBI Taxonomy" id="933852"/>
    <lineage>
        <taxon>Eukaryota</taxon>
        <taxon>Fungi</taxon>
        <taxon>Dikarya</taxon>
        <taxon>Basidiomycota</taxon>
        <taxon>Agaricomycotina</taxon>
        <taxon>Agaricomycetes</taxon>
        <taxon>Sebacinales</taxon>
        <taxon>Serendipitaceae</taxon>
        <taxon>Serendipita</taxon>
    </lineage>
</organism>
<dbReference type="EMBL" id="KN824286">
    <property type="protein sequence ID" value="KIM29996.1"/>
    <property type="molecule type" value="Genomic_DNA"/>
</dbReference>
<reference evidence="7 8" key="1">
    <citation type="submission" date="2014-04" db="EMBL/GenBank/DDBJ databases">
        <authorList>
            <consortium name="DOE Joint Genome Institute"/>
            <person name="Kuo A."/>
            <person name="Zuccaro A."/>
            <person name="Kohler A."/>
            <person name="Nagy L.G."/>
            <person name="Floudas D."/>
            <person name="Copeland A."/>
            <person name="Barry K.W."/>
            <person name="Cichocki N."/>
            <person name="Veneault-Fourrey C."/>
            <person name="LaButti K."/>
            <person name="Lindquist E.A."/>
            <person name="Lipzen A."/>
            <person name="Lundell T."/>
            <person name="Morin E."/>
            <person name="Murat C."/>
            <person name="Sun H."/>
            <person name="Tunlid A."/>
            <person name="Henrissat B."/>
            <person name="Grigoriev I.V."/>
            <person name="Hibbett D.S."/>
            <person name="Martin F."/>
            <person name="Nordberg H.P."/>
            <person name="Cantor M.N."/>
            <person name="Hua S.X."/>
        </authorList>
    </citation>
    <scope>NUCLEOTIDE SEQUENCE [LARGE SCALE GENOMIC DNA]</scope>
    <source>
        <strain evidence="7 8">MAFF 305830</strain>
    </source>
</reference>
<comment type="subcellular location">
    <subcellularLocation>
        <location evidence="2">Cytoplasm</location>
    </subcellularLocation>
    <subcellularLocation>
        <location evidence="1">Nucleus</location>
    </subcellularLocation>
</comment>
<dbReference type="HOGENOM" id="CLU_021382_0_0_1"/>
<keyword evidence="4" id="KW-0963">Cytoplasm</keyword>
<evidence type="ECO:0000313" key="8">
    <source>
        <dbReference type="Proteomes" id="UP000054097"/>
    </source>
</evidence>
<evidence type="ECO:0000259" key="6">
    <source>
        <dbReference type="PROSITE" id="PS51203"/>
    </source>
</evidence>
<dbReference type="AlphaFoldDB" id="A0A0C3BEW5"/>
<evidence type="ECO:0000256" key="3">
    <source>
        <dbReference type="ARBA" id="ARBA00018915"/>
    </source>
</evidence>
<dbReference type="CDD" id="cd06467">
    <property type="entry name" value="p23_NUDC_like"/>
    <property type="match status" value="1"/>
</dbReference>
<name>A0A0C3BEW5_SERVB</name>
<dbReference type="Gene3D" id="2.60.40.790">
    <property type="match status" value="1"/>
</dbReference>
<dbReference type="SUPFAM" id="SSF49764">
    <property type="entry name" value="HSP20-like chaperones"/>
    <property type="match status" value="1"/>
</dbReference>
<feature type="domain" description="CS" evidence="6">
    <location>
        <begin position="281"/>
        <end position="382"/>
    </location>
</feature>
<dbReference type="PANTHER" id="PTHR21664:SF1">
    <property type="entry name" value="NUDC DOMAIN-CONTAINING PROTEIN 1"/>
    <property type="match status" value="1"/>
</dbReference>
<dbReference type="STRING" id="933852.A0A0C3BEW5"/>
<keyword evidence="8" id="KW-1185">Reference proteome</keyword>
<reference evidence="8" key="2">
    <citation type="submission" date="2015-01" db="EMBL/GenBank/DDBJ databases">
        <title>Evolutionary Origins and Diversification of the Mycorrhizal Mutualists.</title>
        <authorList>
            <consortium name="DOE Joint Genome Institute"/>
            <consortium name="Mycorrhizal Genomics Consortium"/>
            <person name="Kohler A."/>
            <person name="Kuo A."/>
            <person name="Nagy L.G."/>
            <person name="Floudas D."/>
            <person name="Copeland A."/>
            <person name="Barry K.W."/>
            <person name="Cichocki N."/>
            <person name="Veneault-Fourrey C."/>
            <person name="LaButti K."/>
            <person name="Lindquist E.A."/>
            <person name="Lipzen A."/>
            <person name="Lundell T."/>
            <person name="Morin E."/>
            <person name="Murat C."/>
            <person name="Riley R."/>
            <person name="Ohm R."/>
            <person name="Sun H."/>
            <person name="Tunlid A."/>
            <person name="Henrissat B."/>
            <person name="Grigoriev I.V."/>
            <person name="Hibbett D.S."/>
            <person name="Martin F."/>
        </authorList>
    </citation>
    <scope>NUCLEOTIDE SEQUENCE [LARGE SCALE GENOMIC DNA]</scope>
    <source>
        <strain evidence="8">MAFF 305830</strain>
    </source>
</reference>
<dbReference type="InterPro" id="IPR008978">
    <property type="entry name" value="HSP20-like_chaperone"/>
</dbReference>
<dbReference type="Pfam" id="PF04969">
    <property type="entry name" value="CS"/>
    <property type="match status" value="1"/>
</dbReference>
<keyword evidence="5" id="KW-0539">Nucleus</keyword>
<accession>A0A0C3BEW5</accession>
<evidence type="ECO:0000256" key="2">
    <source>
        <dbReference type="ARBA" id="ARBA00004496"/>
    </source>
</evidence>
<dbReference type="Proteomes" id="UP000054097">
    <property type="component" value="Unassembled WGS sequence"/>
</dbReference>
<protein>
    <recommendedName>
        <fullName evidence="3">NudC domain-containing protein 1</fullName>
    </recommendedName>
</protein>
<dbReference type="PROSITE" id="PS51203">
    <property type="entry name" value="CS"/>
    <property type="match status" value="1"/>
</dbReference>
<dbReference type="InterPro" id="IPR037895">
    <property type="entry name" value="NUDCD1"/>
</dbReference>
<dbReference type="PANTHER" id="PTHR21664">
    <property type="entry name" value="CHRONIC MYELOGENOUS LEUKEMIA TUMOR ANTIGEN 66"/>
    <property type="match status" value="1"/>
</dbReference>
<evidence type="ECO:0000256" key="1">
    <source>
        <dbReference type="ARBA" id="ARBA00004123"/>
    </source>
</evidence>